<evidence type="ECO:0000313" key="2">
    <source>
        <dbReference type="Proteomes" id="UP000219338"/>
    </source>
</evidence>
<organism evidence="1 2">
    <name type="scientific">Armillaria ostoyae</name>
    <name type="common">Armillaria root rot fungus</name>
    <dbReference type="NCBI Taxonomy" id="47428"/>
    <lineage>
        <taxon>Eukaryota</taxon>
        <taxon>Fungi</taxon>
        <taxon>Dikarya</taxon>
        <taxon>Basidiomycota</taxon>
        <taxon>Agaricomycotina</taxon>
        <taxon>Agaricomycetes</taxon>
        <taxon>Agaricomycetidae</taxon>
        <taxon>Agaricales</taxon>
        <taxon>Marasmiineae</taxon>
        <taxon>Physalacriaceae</taxon>
        <taxon>Armillaria</taxon>
    </lineage>
</organism>
<dbReference type="OMA" id="EEDAWTI"/>
<dbReference type="STRING" id="47428.A0A284S7G6"/>
<evidence type="ECO:0000313" key="1">
    <source>
        <dbReference type="EMBL" id="SJL16948.1"/>
    </source>
</evidence>
<dbReference type="EMBL" id="FUEG01000039">
    <property type="protein sequence ID" value="SJL16948.1"/>
    <property type="molecule type" value="Genomic_DNA"/>
</dbReference>
<dbReference type="OrthoDB" id="2990597at2759"/>
<keyword evidence="2" id="KW-1185">Reference proteome</keyword>
<protein>
    <submittedName>
        <fullName evidence="1">Uncharacterized protein</fullName>
    </submittedName>
</protein>
<dbReference type="Proteomes" id="UP000219338">
    <property type="component" value="Unassembled WGS sequence"/>
</dbReference>
<reference evidence="2" key="1">
    <citation type="journal article" date="2017" name="Nat. Ecol. Evol.">
        <title>Genome expansion and lineage-specific genetic innovations in the forest pathogenic fungi Armillaria.</title>
        <authorList>
            <person name="Sipos G."/>
            <person name="Prasanna A.N."/>
            <person name="Walter M.C."/>
            <person name="O'Connor E."/>
            <person name="Balint B."/>
            <person name="Krizsan K."/>
            <person name="Kiss B."/>
            <person name="Hess J."/>
            <person name="Varga T."/>
            <person name="Slot J."/>
            <person name="Riley R."/>
            <person name="Boka B."/>
            <person name="Rigling D."/>
            <person name="Barry K."/>
            <person name="Lee J."/>
            <person name="Mihaltcheva S."/>
            <person name="LaButti K."/>
            <person name="Lipzen A."/>
            <person name="Waldron R."/>
            <person name="Moloney N.M."/>
            <person name="Sperisen C."/>
            <person name="Kredics L."/>
            <person name="Vagvoelgyi C."/>
            <person name="Patrignani A."/>
            <person name="Fitzpatrick D."/>
            <person name="Nagy I."/>
            <person name="Doyle S."/>
            <person name="Anderson J.B."/>
            <person name="Grigoriev I.V."/>
            <person name="Gueldener U."/>
            <person name="Muensterkoetter M."/>
            <person name="Nagy L.G."/>
        </authorList>
    </citation>
    <scope>NUCLEOTIDE SEQUENCE [LARGE SCALE GENOMIC DNA]</scope>
    <source>
        <strain evidence="2">C18/9</strain>
    </source>
</reference>
<gene>
    <name evidence="1" type="ORF">ARMOST_20484</name>
</gene>
<proteinExistence type="predicted"/>
<name>A0A284S7G6_ARMOS</name>
<dbReference type="AlphaFoldDB" id="A0A284S7G6"/>
<accession>A0A284S7G6</accession>
<sequence>MIVARETGDDGTLEEDIQVRFREQLASLLQMRRSHSVLDAVSEMRNRVSTERLDKIAGLGYFLDLNYLPIYDCSQSEEDAWGALVDAMCWYSRQNLLFFYPEPGDGGKCWRPSWKQIMTKTLPSHQWSLWDGDIFWKEDAGVSTDSYQGYHIDSGYVRGLPHPLYDGMPRQGELVVKDDTGSTQTFKIIADHTHPIPESSYTLLFQYDRNEKSDYYRRRLFWVVGLQRPDGKFEKLSVFMMLDDDNETSVWDLGILKRPSEMVLC</sequence>